<dbReference type="InterPro" id="IPR013320">
    <property type="entry name" value="ConA-like_dom_sf"/>
</dbReference>
<organism evidence="1">
    <name type="scientific">mine drainage metagenome</name>
    <dbReference type="NCBI Taxonomy" id="410659"/>
    <lineage>
        <taxon>unclassified sequences</taxon>
        <taxon>metagenomes</taxon>
        <taxon>ecological metagenomes</taxon>
    </lineage>
</organism>
<comment type="caution">
    <text evidence="1">The sequence shown here is derived from an EMBL/GenBank/DDBJ whole genome shotgun (WGS) entry which is preliminary data.</text>
</comment>
<dbReference type="AlphaFoldDB" id="T0YYS8"/>
<name>T0YYS8_9ZZZZ</name>
<reference evidence="1" key="2">
    <citation type="journal article" date="2014" name="ISME J.">
        <title>Microbial stratification in low pH oxic and suboxic macroscopic growths along an acid mine drainage.</title>
        <authorList>
            <person name="Mendez-Garcia C."/>
            <person name="Mesa V."/>
            <person name="Sprenger R.R."/>
            <person name="Richter M."/>
            <person name="Diez M.S."/>
            <person name="Solano J."/>
            <person name="Bargiela R."/>
            <person name="Golyshina O.V."/>
            <person name="Manteca A."/>
            <person name="Ramos J.L."/>
            <person name="Gallego J.R."/>
            <person name="Llorente I."/>
            <person name="Martins Dos Santos V.A."/>
            <person name="Jensen O.N."/>
            <person name="Pelaez A.I."/>
            <person name="Sanchez J."/>
            <person name="Ferrer M."/>
        </authorList>
    </citation>
    <scope>NUCLEOTIDE SEQUENCE</scope>
</reference>
<dbReference type="EMBL" id="AUZZ01008587">
    <property type="protein sequence ID" value="EQD37077.1"/>
    <property type="molecule type" value="Genomic_DNA"/>
</dbReference>
<gene>
    <name evidence="1" type="ORF">B2A_11885</name>
</gene>
<feature type="non-terminal residue" evidence="1">
    <location>
        <position position="1"/>
    </location>
</feature>
<dbReference type="Gene3D" id="2.60.120.200">
    <property type="match status" value="1"/>
</dbReference>
<accession>T0YYS8</accession>
<protein>
    <submittedName>
        <fullName evidence="1">Type-4 fimbrial biogenesis protein pily1 domain protein, Con A-like domain protein</fullName>
    </submittedName>
</protein>
<evidence type="ECO:0000313" key="1">
    <source>
        <dbReference type="EMBL" id="EQD37077.1"/>
    </source>
</evidence>
<proteinExistence type="predicted"/>
<feature type="non-terminal residue" evidence="1">
    <location>
        <position position="485"/>
    </location>
</feature>
<sequence length="485" mass="49823">FNGACLTASTAGAAAAPGPGSPPGCIAIQSSSSGGTGGSNAYYNEPLVGGFNGVPGSTETLPDPVGEGALRFTNGCTVSGCGSGGYNQNGAIVSGDTFSTNEGLDITFKTVTYRGNSGGADGDGADGMSFFLVNAADWSPLQDAIGSFGGSLGYDCSNSNPDYHGIVGAYLGLGIDEFGNFLNGVNNTLGENSLYTSGDNTATGGGYQPNRIGLRGAGNIAWPWLAANYPSDYPSTLSPTEEESAVQATCETGTIWDYSNPNDPTQTTTTVMDYPAIPNAYAVLPTSGKNAVLIGDEYANGGYSRQDATPITYRVKITDNGLLSMWYSYDGGSWVGVLQNQNITASNGPLPSLLRFGFAGSTGGDTNIHELLCFRAQPVTQASSSSALNQQESSRIQTGSQVYLSYYDPSNWTGDLTANELTTDSSGNLVISQYANWDASCVLTGVPSGSACATTGQAGAIAAESPSSRVMLTWSGSAGIPFEWS</sequence>
<dbReference type="SUPFAM" id="SSF49899">
    <property type="entry name" value="Concanavalin A-like lectins/glucanases"/>
    <property type="match status" value="1"/>
</dbReference>
<reference evidence="1" key="1">
    <citation type="submission" date="2013-08" db="EMBL/GenBank/DDBJ databases">
        <authorList>
            <person name="Mendez C."/>
            <person name="Richter M."/>
            <person name="Ferrer M."/>
            <person name="Sanchez J."/>
        </authorList>
    </citation>
    <scope>NUCLEOTIDE SEQUENCE</scope>
</reference>